<evidence type="ECO:0000313" key="3">
    <source>
        <dbReference type="EMBL" id="CAB1434707.1"/>
    </source>
</evidence>
<sequence length="140" mass="16082">MGRRQRDRWKTGGGADKHASTQSLLSGTKWPLCPPSWFPSPPFLPCPLARPLTSNQRGCGQRWEKREREIEREREGGVGGLKEETPDAYHPLFFCSVFRPSIHSQFHKTSLLDSFFPLPSLPPLLYHSVLFFTFLLYSFC</sequence>
<proteinExistence type="predicted"/>
<keyword evidence="2" id="KW-0812">Transmembrane</keyword>
<protein>
    <submittedName>
        <fullName evidence="3">Uncharacterized protein</fullName>
    </submittedName>
</protein>
<keyword evidence="4" id="KW-1185">Reference proteome</keyword>
<keyword evidence="2" id="KW-0472">Membrane</keyword>
<gene>
    <name evidence="3" type="ORF">PLEPLA_LOCUS22755</name>
</gene>
<dbReference type="Proteomes" id="UP001153269">
    <property type="component" value="Unassembled WGS sequence"/>
</dbReference>
<reference evidence="3" key="1">
    <citation type="submission" date="2020-03" db="EMBL/GenBank/DDBJ databases">
        <authorList>
            <person name="Weist P."/>
        </authorList>
    </citation>
    <scope>NUCLEOTIDE SEQUENCE</scope>
</reference>
<accession>A0A9N7UQM1</accession>
<evidence type="ECO:0000256" key="2">
    <source>
        <dbReference type="SAM" id="Phobius"/>
    </source>
</evidence>
<feature type="region of interest" description="Disordered" evidence="1">
    <location>
        <begin position="1"/>
        <end position="23"/>
    </location>
</feature>
<name>A0A9N7UQM1_PLEPL</name>
<feature type="transmembrane region" description="Helical" evidence="2">
    <location>
        <begin position="115"/>
        <end position="139"/>
    </location>
</feature>
<comment type="caution">
    <text evidence="3">The sequence shown here is derived from an EMBL/GenBank/DDBJ whole genome shotgun (WGS) entry which is preliminary data.</text>
</comment>
<dbReference type="AlphaFoldDB" id="A0A9N7UQM1"/>
<organism evidence="3 4">
    <name type="scientific">Pleuronectes platessa</name>
    <name type="common">European plaice</name>
    <dbReference type="NCBI Taxonomy" id="8262"/>
    <lineage>
        <taxon>Eukaryota</taxon>
        <taxon>Metazoa</taxon>
        <taxon>Chordata</taxon>
        <taxon>Craniata</taxon>
        <taxon>Vertebrata</taxon>
        <taxon>Euteleostomi</taxon>
        <taxon>Actinopterygii</taxon>
        <taxon>Neopterygii</taxon>
        <taxon>Teleostei</taxon>
        <taxon>Neoteleostei</taxon>
        <taxon>Acanthomorphata</taxon>
        <taxon>Carangaria</taxon>
        <taxon>Pleuronectiformes</taxon>
        <taxon>Pleuronectoidei</taxon>
        <taxon>Pleuronectidae</taxon>
        <taxon>Pleuronectes</taxon>
    </lineage>
</organism>
<dbReference type="EMBL" id="CADEAL010001684">
    <property type="protein sequence ID" value="CAB1434707.1"/>
    <property type="molecule type" value="Genomic_DNA"/>
</dbReference>
<evidence type="ECO:0000256" key="1">
    <source>
        <dbReference type="SAM" id="MobiDB-lite"/>
    </source>
</evidence>
<feature type="compositionally biased region" description="Basic and acidic residues" evidence="1">
    <location>
        <begin position="62"/>
        <end position="83"/>
    </location>
</feature>
<keyword evidence="2" id="KW-1133">Transmembrane helix</keyword>
<evidence type="ECO:0000313" key="4">
    <source>
        <dbReference type="Proteomes" id="UP001153269"/>
    </source>
</evidence>
<feature type="region of interest" description="Disordered" evidence="1">
    <location>
        <begin position="54"/>
        <end position="83"/>
    </location>
</feature>